<reference evidence="2" key="1">
    <citation type="submission" date="2021-01" db="EMBL/GenBank/DDBJ databases">
        <authorList>
            <consortium name="Genoscope - CEA"/>
            <person name="William W."/>
        </authorList>
    </citation>
    <scope>NUCLEOTIDE SEQUENCE</scope>
</reference>
<comment type="caution">
    <text evidence="2">The sequence shown here is derived from an EMBL/GenBank/DDBJ whole genome shotgun (WGS) entry which is preliminary data.</text>
</comment>
<dbReference type="EMBL" id="CAJJDP010000080">
    <property type="protein sequence ID" value="CAD8183544.1"/>
    <property type="molecule type" value="Genomic_DNA"/>
</dbReference>
<dbReference type="OMA" id="CKIQTQK"/>
<keyword evidence="3" id="KW-1185">Reference proteome</keyword>
<name>A0A8S1W0K5_PAROT</name>
<evidence type="ECO:0000256" key="1">
    <source>
        <dbReference type="SAM" id="MobiDB-lite"/>
    </source>
</evidence>
<dbReference type="AlphaFoldDB" id="A0A8S1W0K5"/>
<evidence type="ECO:0000313" key="3">
    <source>
        <dbReference type="Proteomes" id="UP000683925"/>
    </source>
</evidence>
<dbReference type="Proteomes" id="UP000683925">
    <property type="component" value="Unassembled WGS sequence"/>
</dbReference>
<evidence type="ECO:0000313" key="2">
    <source>
        <dbReference type="EMBL" id="CAD8183544.1"/>
    </source>
</evidence>
<accession>A0A8S1W0K5</accession>
<proteinExistence type="predicted"/>
<feature type="compositionally biased region" description="Polar residues" evidence="1">
    <location>
        <begin position="1"/>
        <end position="17"/>
    </location>
</feature>
<sequence>MQKLSPSAHSQRSTPTSMRRLHSFGNSNGIMLMNQYFNLPLISNKSTKEYQGIQLIKPNTISMIGEFDDQNQYHPQENNKIPIQALVSLGEKAPNLPNYTLLERYYQNKAISKKGTTEKRKLVRPSQEATIEQRPPIVQKKIVQNFDKSNESSKYPLERNYYSGQREQNESAQYFLFPDLNSVSHRQKNSEIEILTQRIDNTHRRLKIIFLSVFFTMVISKQFRLLKKEETQLISKLNKKLQNCQKIVNQNGVKFIEEQQYQFVQIISNKVIHYLNSRTYINECNQIDELSKPIQSLDFKKIRMYSFSKLIYQNLELLTRSNHFPELLKCQLIISLYKTSRQQTSFFVGERCHFYTANRIHISREEKLVISMEYLLFQIVIPNLIQLVNKIPQHNAKCKIQTQKIIIIIASLLHQQFIDRFQNMRKVKNPNGYMVNKQLIIQYMENDLFLNEIKVAQRTGDNKKVLEGLVDQEQLYYLENSKPQWKAQMDILFEKILQNVDSLINF</sequence>
<protein>
    <submittedName>
        <fullName evidence="2">Uncharacterized protein</fullName>
    </submittedName>
</protein>
<dbReference type="OrthoDB" id="10327949at2759"/>
<gene>
    <name evidence="2" type="ORF">POCTA_138.1.T0810133</name>
</gene>
<organism evidence="2 3">
    <name type="scientific">Paramecium octaurelia</name>
    <dbReference type="NCBI Taxonomy" id="43137"/>
    <lineage>
        <taxon>Eukaryota</taxon>
        <taxon>Sar</taxon>
        <taxon>Alveolata</taxon>
        <taxon>Ciliophora</taxon>
        <taxon>Intramacronucleata</taxon>
        <taxon>Oligohymenophorea</taxon>
        <taxon>Peniculida</taxon>
        <taxon>Parameciidae</taxon>
        <taxon>Paramecium</taxon>
    </lineage>
</organism>
<feature type="region of interest" description="Disordered" evidence="1">
    <location>
        <begin position="1"/>
        <end position="22"/>
    </location>
</feature>